<dbReference type="EMBL" id="HACG01032669">
    <property type="protein sequence ID" value="CEK79534.1"/>
    <property type="molecule type" value="Transcribed_RNA"/>
</dbReference>
<gene>
    <name evidence="1" type="primary">ORF115979</name>
</gene>
<evidence type="ECO:0000313" key="1">
    <source>
        <dbReference type="EMBL" id="CEK79534.1"/>
    </source>
</evidence>
<sequence>MSRVNKEDTYWEAHMLSIINIVTTVTVIKYEEATYSFEQETQHCNQLKR</sequence>
<organism evidence="1">
    <name type="scientific">Arion vulgaris</name>
    <dbReference type="NCBI Taxonomy" id="1028688"/>
    <lineage>
        <taxon>Eukaryota</taxon>
        <taxon>Metazoa</taxon>
        <taxon>Spiralia</taxon>
        <taxon>Lophotrochozoa</taxon>
        <taxon>Mollusca</taxon>
        <taxon>Gastropoda</taxon>
        <taxon>Heterobranchia</taxon>
        <taxon>Euthyneura</taxon>
        <taxon>Panpulmonata</taxon>
        <taxon>Eupulmonata</taxon>
        <taxon>Stylommatophora</taxon>
        <taxon>Helicina</taxon>
        <taxon>Arionoidea</taxon>
        <taxon>Arionidae</taxon>
        <taxon>Arion</taxon>
    </lineage>
</organism>
<reference evidence="1" key="1">
    <citation type="submission" date="2014-12" db="EMBL/GenBank/DDBJ databases">
        <title>Insight into the proteome of Arion vulgaris.</title>
        <authorList>
            <person name="Aradska J."/>
            <person name="Bulat T."/>
            <person name="Smidak R."/>
            <person name="Sarate P."/>
            <person name="Gangsoo J."/>
            <person name="Sialana F."/>
            <person name="Bilban M."/>
            <person name="Lubec G."/>
        </authorList>
    </citation>
    <scope>NUCLEOTIDE SEQUENCE</scope>
    <source>
        <tissue evidence="1">Skin</tissue>
    </source>
</reference>
<dbReference type="AlphaFoldDB" id="A0A0B7AEV8"/>
<accession>A0A0B7AEV8</accession>
<name>A0A0B7AEV8_9EUPU</name>
<protein>
    <submittedName>
        <fullName evidence="1">Uncharacterized protein</fullName>
    </submittedName>
</protein>
<proteinExistence type="predicted"/>